<accession>A0A2L1GLT8</accession>
<evidence type="ECO:0000256" key="7">
    <source>
        <dbReference type="ARBA" id="ARBA00023002"/>
    </source>
</evidence>
<dbReference type="NCBIfam" id="TIGR00558">
    <property type="entry name" value="pdxH"/>
    <property type="match status" value="1"/>
</dbReference>
<keyword evidence="6 11" id="KW-0288">FMN</keyword>
<dbReference type="InterPro" id="IPR019740">
    <property type="entry name" value="Pyridox_Oxase_CS"/>
</dbReference>
<dbReference type="AlphaFoldDB" id="A0A2L1GLT8"/>
<feature type="domain" description="Pyridoxamine 5'-phosphate oxidase N-terminal" evidence="12">
    <location>
        <begin position="33"/>
        <end position="158"/>
    </location>
</feature>
<dbReference type="Proteomes" id="UP000239867">
    <property type="component" value="Chromosome"/>
</dbReference>
<feature type="binding site" evidence="10">
    <location>
        <begin position="190"/>
        <end position="192"/>
    </location>
    <ligand>
        <name>substrate</name>
    </ligand>
</feature>
<keyword evidence="5" id="KW-0285">Flavoprotein</keyword>
<evidence type="ECO:0000256" key="2">
    <source>
        <dbReference type="ARBA" id="ARBA00005037"/>
    </source>
</evidence>
<dbReference type="PANTHER" id="PTHR10851:SF0">
    <property type="entry name" value="PYRIDOXINE-5'-PHOSPHATE OXIDASE"/>
    <property type="match status" value="1"/>
</dbReference>
<dbReference type="GO" id="GO:0008615">
    <property type="term" value="P:pyridoxine biosynthetic process"/>
    <property type="evidence" value="ECO:0007669"/>
    <property type="project" value="UniProtKB-UniRule"/>
</dbReference>
<feature type="binding site" evidence="11">
    <location>
        <position position="104"/>
    </location>
    <ligand>
        <name>FMN</name>
        <dbReference type="ChEBI" id="CHEBI:58210"/>
    </ligand>
</feature>
<evidence type="ECO:0000256" key="5">
    <source>
        <dbReference type="ARBA" id="ARBA00022630"/>
    </source>
</evidence>
<dbReference type="HAMAP" id="MF_01629">
    <property type="entry name" value="PdxH"/>
    <property type="match status" value="1"/>
</dbReference>
<dbReference type="NCBIfam" id="NF004231">
    <property type="entry name" value="PRK05679.1"/>
    <property type="match status" value="1"/>
</dbReference>
<dbReference type="InterPro" id="IPR011576">
    <property type="entry name" value="Pyridox_Oxase_N"/>
</dbReference>
<dbReference type="FunFam" id="2.30.110.10:FF:000005">
    <property type="entry name" value="NAD(P)H-hydrate epimerase"/>
    <property type="match status" value="1"/>
</dbReference>
<evidence type="ECO:0000313" key="15">
    <source>
        <dbReference type="Proteomes" id="UP000239867"/>
    </source>
</evidence>
<proteinExistence type="inferred from homology"/>
<dbReference type="InterPro" id="IPR000659">
    <property type="entry name" value="Pyridox_Oxase"/>
</dbReference>
<comment type="subunit">
    <text evidence="4">Homodimer.</text>
</comment>
<keyword evidence="7" id="KW-0560">Oxidoreductase</keyword>
<comment type="pathway">
    <text evidence="2">Cofactor metabolism; pyridoxal 5'-phosphate salvage; pyridoxal 5'-phosphate from pyridoxine 5'-phosphate: step 1/1.</text>
</comment>
<feature type="binding site" evidence="11">
    <location>
        <begin position="75"/>
        <end position="76"/>
    </location>
    <ligand>
        <name>FMN</name>
        <dbReference type="ChEBI" id="CHEBI:58210"/>
    </ligand>
</feature>
<dbReference type="GO" id="GO:0004733">
    <property type="term" value="F:pyridoxamine phosphate oxidase activity"/>
    <property type="evidence" value="ECO:0007669"/>
    <property type="project" value="UniProtKB-UniRule"/>
</dbReference>
<feature type="binding site" evidence="11">
    <location>
        <position position="194"/>
    </location>
    <ligand>
        <name>FMN</name>
        <dbReference type="ChEBI" id="CHEBI:58210"/>
    </ligand>
</feature>
<dbReference type="UniPathway" id="UPA01068">
    <property type="reaction ID" value="UER00304"/>
</dbReference>
<feature type="binding site" evidence="10">
    <location>
        <begin position="7"/>
        <end position="10"/>
    </location>
    <ligand>
        <name>substrate</name>
    </ligand>
</feature>
<dbReference type="OrthoDB" id="9780392at2"/>
<comment type="similarity">
    <text evidence="3">Belongs to the pyridoxamine 5'-phosphate oxidase family.</text>
</comment>
<dbReference type="InterPro" id="IPR012349">
    <property type="entry name" value="Split_barrel_FMN-bd"/>
</dbReference>
<feature type="binding site" evidence="10">
    <location>
        <position position="130"/>
    </location>
    <ligand>
        <name>substrate</name>
    </ligand>
</feature>
<keyword evidence="15" id="KW-1185">Reference proteome</keyword>
<comment type="cofactor">
    <cofactor evidence="11">
        <name>FMN</name>
        <dbReference type="ChEBI" id="CHEBI:58210"/>
    </cofactor>
    <text evidence="11">Binds 1 FMN per subunit.</text>
</comment>
<feature type="binding site" evidence="11">
    <location>
        <position position="82"/>
    </location>
    <ligand>
        <name>FMN</name>
        <dbReference type="ChEBI" id="CHEBI:58210"/>
    </ligand>
</feature>
<dbReference type="Pfam" id="PF01243">
    <property type="entry name" value="PNPOx_N"/>
    <property type="match status" value="1"/>
</dbReference>
<dbReference type="Pfam" id="PF10590">
    <property type="entry name" value="PNP_phzG_C"/>
    <property type="match status" value="1"/>
</dbReference>
<evidence type="ECO:0000256" key="9">
    <source>
        <dbReference type="NCBIfam" id="TIGR00558"/>
    </source>
</evidence>
<organism evidence="14 15">
    <name type="scientific">Desulfobulbus oralis</name>
    <dbReference type="NCBI Taxonomy" id="1986146"/>
    <lineage>
        <taxon>Bacteria</taxon>
        <taxon>Pseudomonadati</taxon>
        <taxon>Thermodesulfobacteriota</taxon>
        <taxon>Desulfobulbia</taxon>
        <taxon>Desulfobulbales</taxon>
        <taxon>Desulfobulbaceae</taxon>
        <taxon>Desulfobulbus</taxon>
    </lineage>
</organism>
<reference evidence="14 15" key="1">
    <citation type="journal article" date="2018" name="MBio">
        <title>Insights into the evolution of host association through the isolation and characterization of a novel human periodontal pathobiont, Desulfobulbus oralis.</title>
        <authorList>
            <person name="Cross K.L."/>
            <person name="Chirania P."/>
            <person name="Xiong W."/>
            <person name="Beall C.J."/>
            <person name="Elkins J.G."/>
            <person name="Giannone R.J."/>
            <person name="Griffen A.L."/>
            <person name="Guss A.M."/>
            <person name="Hettich R.L."/>
            <person name="Joshi S.S."/>
            <person name="Mokrzan E.M."/>
            <person name="Martin R.K."/>
            <person name="Zhulin I.B."/>
            <person name="Leys E.J."/>
            <person name="Podar M."/>
        </authorList>
    </citation>
    <scope>NUCLEOTIDE SEQUENCE [LARGE SCALE GENOMIC DNA]</scope>
    <source>
        <strain evidence="14 15">ORNL</strain>
    </source>
</reference>
<dbReference type="RefSeq" id="WP_104935871.1">
    <property type="nucleotide sequence ID" value="NZ_CP021255.1"/>
</dbReference>
<dbReference type="PROSITE" id="PS01064">
    <property type="entry name" value="PYRIDOX_OXIDASE"/>
    <property type="match status" value="1"/>
</dbReference>
<evidence type="ECO:0000256" key="4">
    <source>
        <dbReference type="ARBA" id="ARBA00011738"/>
    </source>
</evidence>
<evidence type="ECO:0000256" key="11">
    <source>
        <dbReference type="PIRSR" id="PIRSR000190-2"/>
    </source>
</evidence>
<dbReference type="EMBL" id="CP021255">
    <property type="protein sequence ID" value="AVD70577.1"/>
    <property type="molecule type" value="Genomic_DNA"/>
</dbReference>
<comment type="pathway">
    <text evidence="1">Cofactor metabolism; pyridoxal 5'-phosphate salvage; pyridoxal 5'-phosphate from pyridoxamine 5'-phosphate: step 1/1.</text>
</comment>
<evidence type="ECO:0000256" key="10">
    <source>
        <dbReference type="PIRSR" id="PIRSR000190-1"/>
    </source>
</evidence>
<keyword evidence="8" id="KW-0664">Pyridoxine biosynthesis</keyword>
<evidence type="ECO:0000259" key="13">
    <source>
        <dbReference type="Pfam" id="PF10590"/>
    </source>
</evidence>
<evidence type="ECO:0000256" key="8">
    <source>
        <dbReference type="ARBA" id="ARBA00023096"/>
    </source>
</evidence>
<feature type="binding site" evidence="11">
    <location>
        <begin position="139"/>
        <end position="140"/>
    </location>
    <ligand>
        <name>FMN</name>
        <dbReference type="ChEBI" id="CHEBI:58210"/>
    </ligand>
</feature>
<evidence type="ECO:0000256" key="1">
    <source>
        <dbReference type="ARBA" id="ARBA00004738"/>
    </source>
</evidence>
<feature type="binding site" evidence="10">
    <location>
        <position position="126"/>
    </location>
    <ligand>
        <name>substrate</name>
    </ligand>
</feature>
<name>A0A2L1GLT8_9BACT</name>
<dbReference type="SUPFAM" id="SSF50475">
    <property type="entry name" value="FMN-binding split barrel"/>
    <property type="match status" value="1"/>
</dbReference>
<evidence type="ECO:0000256" key="6">
    <source>
        <dbReference type="ARBA" id="ARBA00022643"/>
    </source>
</evidence>
<evidence type="ECO:0000313" key="14">
    <source>
        <dbReference type="EMBL" id="AVD70577.1"/>
    </source>
</evidence>
<dbReference type="KEGG" id="deo:CAY53_03005"/>
<dbReference type="InterPro" id="IPR019576">
    <property type="entry name" value="Pyridoxamine_oxidase_dimer_C"/>
</dbReference>
<sequence>MDISAFRQDYQNTPLSKTDLDADPIQQFARWFQQACDAGIHEPNAMSLATVSASGKPSLRMVLLKFFDAKGFVFFTNYGSRKAQDIAGNQEVALLFPWVDLARQVIITGPAAKVSAMESARYFASRPRGSQLGAWVSHQSAVISSRQLLLQQFDKLKQKFVNGEIPLPDFWGGYRIAPESIEFWQGQTSRLHDRFRYRKDENGAWVIERLAP</sequence>
<gene>
    <name evidence="14" type="ORF">CAY53_03005</name>
</gene>
<dbReference type="PANTHER" id="PTHR10851">
    <property type="entry name" value="PYRIDOXINE-5-PHOSPHATE OXIDASE"/>
    <property type="match status" value="1"/>
</dbReference>
<evidence type="ECO:0000256" key="3">
    <source>
        <dbReference type="ARBA" id="ARBA00007301"/>
    </source>
</evidence>
<dbReference type="PIRSF" id="PIRSF000190">
    <property type="entry name" value="Pyd_amn-ph_oxd"/>
    <property type="match status" value="1"/>
</dbReference>
<dbReference type="EC" id="1.4.3.5" evidence="9"/>
<feature type="binding site" evidence="10">
    <location>
        <position position="65"/>
    </location>
    <ligand>
        <name>substrate</name>
    </ligand>
</feature>
<feature type="binding site" evidence="11">
    <location>
        <begin position="60"/>
        <end position="65"/>
    </location>
    <ligand>
        <name>FMN</name>
        <dbReference type="ChEBI" id="CHEBI:58210"/>
    </ligand>
</feature>
<feature type="domain" description="Pyridoxine 5'-phosphate oxidase dimerisation C-terminal" evidence="13">
    <location>
        <begin position="171"/>
        <end position="212"/>
    </location>
</feature>
<dbReference type="GO" id="GO:0010181">
    <property type="term" value="F:FMN binding"/>
    <property type="evidence" value="ECO:0007669"/>
    <property type="project" value="UniProtKB-UniRule"/>
</dbReference>
<feature type="binding site" evidence="11">
    <location>
        <position position="184"/>
    </location>
    <ligand>
        <name>FMN</name>
        <dbReference type="ChEBI" id="CHEBI:58210"/>
    </ligand>
</feature>
<feature type="binding site" evidence="10">
    <location>
        <position position="122"/>
    </location>
    <ligand>
        <name>substrate</name>
    </ligand>
</feature>
<feature type="binding site" evidence="11">
    <location>
        <position position="81"/>
    </location>
    <ligand>
        <name>FMN</name>
        <dbReference type="ChEBI" id="CHEBI:58210"/>
    </ligand>
</feature>
<evidence type="ECO:0000259" key="12">
    <source>
        <dbReference type="Pfam" id="PF01243"/>
    </source>
</evidence>
<dbReference type="Gene3D" id="2.30.110.10">
    <property type="entry name" value="Electron Transport, Fmn-binding Protein, Chain A"/>
    <property type="match status" value="1"/>
</dbReference>
<protein>
    <recommendedName>
        <fullName evidence="9">Pyridoxamine 5'-phosphate oxidase</fullName>
        <ecNumber evidence="9">1.4.3.5</ecNumber>
    </recommendedName>
</protein>